<dbReference type="SUPFAM" id="SSF53613">
    <property type="entry name" value="Ribokinase-like"/>
    <property type="match status" value="1"/>
</dbReference>
<dbReference type="EMBL" id="VXRG01000021">
    <property type="protein sequence ID" value="MXY92161.1"/>
    <property type="molecule type" value="Genomic_DNA"/>
</dbReference>
<dbReference type="Pfam" id="PF00294">
    <property type="entry name" value="PfkB"/>
    <property type="match status" value="1"/>
</dbReference>
<dbReference type="Gene3D" id="3.40.1190.20">
    <property type="match status" value="1"/>
</dbReference>
<name>A0A6B0YPS7_9CHLR</name>
<evidence type="ECO:0000256" key="1">
    <source>
        <dbReference type="ARBA" id="ARBA00022679"/>
    </source>
</evidence>
<feature type="domain" description="Carbohydrate kinase PfkB" evidence="3">
    <location>
        <begin position="32"/>
        <end position="304"/>
    </location>
</feature>
<comment type="caution">
    <text evidence="4">The sequence shown here is derived from an EMBL/GenBank/DDBJ whole genome shotgun (WGS) entry which is preliminary data.</text>
</comment>
<accession>A0A6B0YPS7</accession>
<dbReference type="AlphaFoldDB" id="A0A6B0YPS7"/>
<evidence type="ECO:0000313" key="4">
    <source>
        <dbReference type="EMBL" id="MXY92161.1"/>
    </source>
</evidence>
<reference evidence="4" key="1">
    <citation type="submission" date="2019-09" db="EMBL/GenBank/DDBJ databases">
        <title>Characterisation of the sponge microbiome using genome-centric metagenomics.</title>
        <authorList>
            <person name="Engelberts J.P."/>
            <person name="Robbins S.J."/>
            <person name="De Goeij J.M."/>
            <person name="Aranda M."/>
            <person name="Bell S.C."/>
            <person name="Webster N.S."/>
        </authorList>
    </citation>
    <scope>NUCLEOTIDE SEQUENCE</scope>
    <source>
        <strain evidence="4">SB0664_bin_27</strain>
    </source>
</reference>
<dbReference type="PANTHER" id="PTHR10584">
    <property type="entry name" value="SUGAR KINASE"/>
    <property type="match status" value="1"/>
</dbReference>
<keyword evidence="1" id="KW-0808">Transferase</keyword>
<keyword evidence="2 4" id="KW-0418">Kinase</keyword>
<organism evidence="4">
    <name type="scientific">Caldilineaceae bacterium SB0664_bin_27</name>
    <dbReference type="NCBI Taxonomy" id="2605260"/>
    <lineage>
        <taxon>Bacteria</taxon>
        <taxon>Bacillati</taxon>
        <taxon>Chloroflexota</taxon>
        <taxon>Caldilineae</taxon>
        <taxon>Caldilineales</taxon>
        <taxon>Caldilineaceae</taxon>
    </lineage>
</organism>
<dbReference type="InterPro" id="IPR029056">
    <property type="entry name" value="Ribokinase-like"/>
</dbReference>
<protein>
    <submittedName>
        <fullName evidence="4">Carbohydrate kinase family protein</fullName>
    </submittedName>
</protein>
<proteinExistence type="predicted"/>
<gene>
    <name evidence="4" type="ORF">F4Y42_01800</name>
</gene>
<dbReference type="PANTHER" id="PTHR10584:SF167">
    <property type="entry name" value="PFKB DOMAIN PROTEIN"/>
    <property type="match status" value="1"/>
</dbReference>
<sequence length="324" mass="33563">MFTVIGTCTVDLFVSNLAAMPRSEGDEFTVGSLVFHDEPLRTSLGGNGANSAYALARLGAEVELVGGLGEDHLGDWMAEQLVDTGVKMGSVKKYAGQGTATTLILSDRQQSRLAFHHEGANRAIDGSSIETALVRGSETLLLTSYSIMPGLRPQGAVELFREAGQSNTRTAVDIGPAIGEPALLEELRPLLAYTDYFICNEHELAVCTGGAELASGMAAVLEGGAGCVVIKRGAEGAVVLERDGTAASSTGGPTFVPGFSVEVQTTVGAGDSFNAGFLLAVHEGSSVEQAARFANAVAATVVSTPDRPMDALSLQAVKRLTELS</sequence>
<dbReference type="InterPro" id="IPR011611">
    <property type="entry name" value="PfkB_dom"/>
</dbReference>
<evidence type="ECO:0000256" key="2">
    <source>
        <dbReference type="ARBA" id="ARBA00022777"/>
    </source>
</evidence>
<dbReference type="GO" id="GO:0016301">
    <property type="term" value="F:kinase activity"/>
    <property type="evidence" value="ECO:0007669"/>
    <property type="project" value="UniProtKB-KW"/>
</dbReference>
<evidence type="ECO:0000259" key="3">
    <source>
        <dbReference type="Pfam" id="PF00294"/>
    </source>
</evidence>